<keyword evidence="8" id="KW-0206">Cytoskeleton</keyword>
<keyword evidence="6 10" id="KW-0175">Coiled coil</keyword>
<dbReference type="InterPro" id="IPR000253">
    <property type="entry name" value="FHA_dom"/>
</dbReference>
<gene>
    <name evidence="13" type="primary">kif1ab</name>
</gene>
<dbReference type="InterPro" id="IPR027417">
    <property type="entry name" value="P-loop_NTPase"/>
</dbReference>
<dbReference type="Proteomes" id="UP000472265">
    <property type="component" value="Chromosome 21"/>
</dbReference>
<name>A0A671WG01_SPAAU</name>
<evidence type="ECO:0000256" key="6">
    <source>
        <dbReference type="ARBA" id="ARBA00023054"/>
    </source>
</evidence>
<dbReference type="PANTHER" id="PTHR47117:SF2">
    <property type="entry name" value="KINESIN-LIKE PROTEIN KIF1A ISOFORM X1"/>
    <property type="match status" value="1"/>
</dbReference>
<evidence type="ECO:0000256" key="7">
    <source>
        <dbReference type="ARBA" id="ARBA00023175"/>
    </source>
</evidence>
<dbReference type="PROSITE" id="PS50067">
    <property type="entry name" value="KINESIN_MOTOR_2"/>
    <property type="match status" value="1"/>
</dbReference>
<evidence type="ECO:0000259" key="12">
    <source>
        <dbReference type="PROSITE" id="PS50067"/>
    </source>
</evidence>
<reference evidence="13" key="2">
    <citation type="submission" date="2025-08" db="UniProtKB">
        <authorList>
            <consortium name="Ensembl"/>
        </authorList>
    </citation>
    <scope>IDENTIFICATION</scope>
</reference>
<dbReference type="GeneTree" id="ENSGT00940000156474"/>
<feature type="domain" description="FHA" evidence="11">
    <location>
        <begin position="465"/>
        <end position="521"/>
    </location>
</feature>
<comment type="subcellular location">
    <subcellularLocation>
        <location evidence="1">Cytoplasm</location>
        <location evidence="1">Cytoskeleton</location>
    </subcellularLocation>
</comment>
<dbReference type="InterPro" id="IPR036961">
    <property type="entry name" value="Kinesin_motor_dom_sf"/>
</dbReference>
<dbReference type="Pfam" id="PF00498">
    <property type="entry name" value="FHA"/>
    <property type="match status" value="1"/>
</dbReference>
<dbReference type="GO" id="GO:0008017">
    <property type="term" value="F:microtubule binding"/>
    <property type="evidence" value="ECO:0007669"/>
    <property type="project" value="InterPro"/>
</dbReference>
<dbReference type="Gene3D" id="3.40.850.10">
    <property type="entry name" value="Kinesin motor domain"/>
    <property type="match status" value="1"/>
</dbReference>
<keyword evidence="4 9" id="KW-0547">Nucleotide-binding</keyword>
<dbReference type="GO" id="GO:0005874">
    <property type="term" value="C:microtubule"/>
    <property type="evidence" value="ECO:0007669"/>
    <property type="project" value="UniProtKB-KW"/>
</dbReference>
<evidence type="ECO:0000313" key="14">
    <source>
        <dbReference type="Proteomes" id="UP000472265"/>
    </source>
</evidence>
<dbReference type="FunFam" id="2.60.200.20:FF:000001">
    <property type="entry name" value="Kinesin family member 1B"/>
    <property type="match status" value="1"/>
</dbReference>
<keyword evidence="14" id="KW-1185">Reference proteome</keyword>
<accession>A0A671WG01</accession>
<dbReference type="SMART" id="SM00129">
    <property type="entry name" value="KISc"/>
    <property type="match status" value="1"/>
</dbReference>
<keyword evidence="2" id="KW-0963">Cytoplasm</keyword>
<dbReference type="InterPro" id="IPR032405">
    <property type="entry name" value="Kinesin_assoc"/>
</dbReference>
<evidence type="ECO:0000313" key="13">
    <source>
        <dbReference type="Ensembl" id="ENSSAUP00010035446.1"/>
    </source>
</evidence>
<feature type="domain" description="Kinesin motor" evidence="12">
    <location>
        <begin position="5"/>
        <end position="335"/>
    </location>
</feature>
<dbReference type="SUPFAM" id="SSF49879">
    <property type="entry name" value="SMAD/FHA domain"/>
    <property type="match status" value="1"/>
</dbReference>
<comment type="similarity">
    <text evidence="9">Belongs to the TRAFAC class myosin-kinesin ATPase superfamily. Kinesin family.</text>
</comment>
<reference evidence="13" key="1">
    <citation type="submission" date="2021-04" db="EMBL/GenBank/DDBJ databases">
        <authorList>
            <consortium name="Wellcome Sanger Institute Data Sharing"/>
        </authorList>
    </citation>
    <scope>NUCLEOTIDE SEQUENCE [LARGE SCALE GENOMIC DNA]</scope>
</reference>
<dbReference type="InterPro" id="IPR008984">
    <property type="entry name" value="SMAD_FHA_dom_sf"/>
</dbReference>
<sequence>MAGASVKVAVRVRPFNSREMGKDSKCIIQMSGNTTTILNPKQPKENKSFNFDYSYWSHTTPEDINYASQMQVYKDIGEEMLLHAFEGYNVCIFAYGQTGAGKSYTMMGRQEKDQQGIIPLLCEDLFTKINDSNNDNSMSYSVEVSYMEIYCERVRDLLNPKNKGNLRVREHPLMGPYVEDLSKLAVTSYNDIQDLMDSGNKARTVAATNMNETSSRSHAVFNIIFTQKKHDMDSENTSEKVPTTSSAQSILPEGANINKSLTTLGKVISALAEVNKKKKKVENFIPYRDSVLTWLLRENLGGNSRTAMVAALSPADINYDETLSTLRYADRAKQIRCNAVINEDPNNRLVRELKEEVARLKDLLYAQGLGDIIESECPSNKTLVHPHETEKIIAELNETWEEKLRRTEAIRMDREALLAEMGVAMREDGGTLGVFSPKKTPHLVNLNEDPLMSECLLYYIKDGTTKVGRENAKTRQDIVLSGHFIKDEHCTFSSTTGPQGEGCVILEPCEGTETYVNGKRVTSPIVLRSGNRIIMGKSHVFRFNDPEQARLERERTPCAETPVEPVDWAFAQRELLEKQGIDMKQEMEQRLQELEDQYRKEREEASNLLEQQRLVSFKHACFDLNLVFFQDYESKLEALQRQVDSRYLESPEEEEEPEEEGDTVTFYCLNYLNQAALFSSGQNVFTRVSCCALQCRGRSVRLSWLCGRSENGVSTSSPLSGTYFGATPSSSKRLMLSVWS</sequence>
<dbReference type="GO" id="GO:0007018">
    <property type="term" value="P:microtubule-based movement"/>
    <property type="evidence" value="ECO:0007669"/>
    <property type="project" value="InterPro"/>
</dbReference>
<organism evidence="13 14">
    <name type="scientific">Sparus aurata</name>
    <name type="common">Gilthead sea bream</name>
    <dbReference type="NCBI Taxonomy" id="8175"/>
    <lineage>
        <taxon>Eukaryota</taxon>
        <taxon>Metazoa</taxon>
        <taxon>Chordata</taxon>
        <taxon>Craniata</taxon>
        <taxon>Vertebrata</taxon>
        <taxon>Euteleostomi</taxon>
        <taxon>Actinopterygii</taxon>
        <taxon>Neopterygii</taxon>
        <taxon>Teleostei</taxon>
        <taxon>Neoteleostei</taxon>
        <taxon>Acanthomorphata</taxon>
        <taxon>Eupercaria</taxon>
        <taxon>Spariformes</taxon>
        <taxon>Sparidae</taxon>
        <taxon>Sparus</taxon>
    </lineage>
</organism>
<dbReference type="PRINTS" id="PR00380">
    <property type="entry name" value="KINESINHEAVY"/>
</dbReference>
<dbReference type="GO" id="GO:0003777">
    <property type="term" value="F:microtubule motor activity"/>
    <property type="evidence" value="ECO:0007669"/>
    <property type="project" value="InterPro"/>
</dbReference>
<evidence type="ECO:0000256" key="8">
    <source>
        <dbReference type="ARBA" id="ARBA00023212"/>
    </source>
</evidence>
<dbReference type="Pfam" id="PF00225">
    <property type="entry name" value="Kinesin"/>
    <property type="match status" value="1"/>
</dbReference>
<dbReference type="Pfam" id="PF16183">
    <property type="entry name" value="Kinesin_assoc"/>
    <property type="match status" value="2"/>
</dbReference>
<dbReference type="CDD" id="cd01365">
    <property type="entry name" value="KISc_KIF1A_KIF1B"/>
    <property type="match status" value="1"/>
</dbReference>
<evidence type="ECO:0000256" key="5">
    <source>
        <dbReference type="ARBA" id="ARBA00022840"/>
    </source>
</evidence>
<dbReference type="Gene3D" id="2.60.200.20">
    <property type="match status" value="1"/>
</dbReference>
<proteinExistence type="inferred from homology"/>
<dbReference type="AlphaFoldDB" id="A0A671WG01"/>
<evidence type="ECO:0000256" key="3">
    <source>
        <dbReference type="ARBA" id="ARBA00022701"/>
    </source>
</evidence>
<dbReference type="SMART" id="SM00240">
    <property type="entry name" value="FHA"/>
    <property type="match status" value="1"/>
</dbReference>
<dbReference type="GO" id="GO:0005524">
    <property type="term" value="F:ATP binding"/>
    <property type="evidence" value="ECO:0007669"/>
    <property type="project" value="UniProtKB-UniRule"/>
</dbReference>
<keyword evidence="5 9" id="KW-0067">ATP-binding</keyword>
<dbReference type="Gene3D" id="6.10.250.2520">
    <property type="match status" value="1"/>
</dbReference>
<evidence type="ECO:0000256" key="1">
    <source>
        <dbReference type="ARBA" id="ARBA00004245"/>
    </source>
</evidence>
<evidence type="ECO:0000259" key="11">
    <source>
        <dbReference type="PROSITE" id="PS50006"/>
    </source>
</evidence>
<dbReference type="FunFam" id="3.40.850.10:FF:000004">
    <property type="entry name" value="Kinesin-like protein isoform 2"/>
    <property type="match status" value="1"/>
</dbReference>
<dbReference type="PANTHER" id="PTHR47117">
    <property type="entry name" value="STAR-RELATED LIPID TRANSFER PROTEIN 9"/>
    <property type="match status" value="1"/>
</dbReference>
<keyword evidence="7 9" id="KW-0505">Motor protein</keyword>
<evidence type="ECO:0000256" key="4">
    <source>
        <dbReference type="ARBA" id="ARBA00022741"/>
    </source>
</evidence>
<evidence type="ECO:0000256" key="10">
    <source>
        <dbReference type="SAM" id="Coils"/>
    </source>
</evidence>
<dbReference type="InterPro" id="IPR001752">
    <property type="entry name" value="Kinesin_motor_dom"/>
</dbReference>
<dbReference type="Ensembl" id="ENSSAUT00010037342.1">
    <property type="protein sequence ID" value="ENSSAUP00010035446.1"/>
    <property type="gene ID" value="ENSSAUG00010008275.1"/>
</dbReference>
<dbReference type="PROSITE" id="PS50006">
    <property type="entry name" value="FHA_DOMAIN"/>
    <property type="match status" value="1"/>
</dbReference>
<feature type="coiled-coil region" evidence="10">
    <location>
        <begin position="577"/>
        <end position="615"/>
    </location>
</feature>
<feature type="binding site" evidence="9">
    <location>
        <begin position="96"/>
        <end position="103"/>
    </location>
    <ligand>
        <name>ATP</name>
        <dbReference type="ChEBI" id="CHEBI:30616"/>
    </ligand>
</feature>
<dbReference type="SUPFAM" id="SSF52540">
    <property type="entry name" value="P-loop containing nucleoside triphosphate hydrolases"/>
    <property type="match status" value="1"/>
</dbReference>
<reference evidence="13" key="3">
    <citation type="submission" date="2025-09" db="UniProtKB">
        <authorList>
            <consortium name="Ensembl"/>
        </authorList>
    </citation>
    <scope>IDENTIFICATION</scope>
</reference>
<evidence type="ECO:0000256" key="2">
    <source>
        <dbReference type="ARBA" id="ARBA00022490"/>
    </source>
</evidence>
<evidence type="ECO:0000256" key="9">
    <source>
        <dbReference type="PROSITE-ProRule" id="PRU00283"/>
    </source>
</evidence>
<keyword evidence="3" id="KW-0493">Microtubule</keyword>
<protein>
    <submittedName>
        <fullName evidence="13">Kinesin family member 1A</fullName>
    </submittedName>
</protein>